<evidence type="ECO:0000313" key="2">
    <source>
        <dbReference type="Proteomes" id="UP000504693"/>
    </source>
</evidence>
<keyword evidence="2" id="KW-1185">Reference proteome</keyword>
<protein>
    <submittedName>
        <fullName evidence="1">DUF1491 family protein</fullName>
    </submittedName>
</protein>
<dbReference type="EMBL" id="CP053921">
    <property type="protein sequence ID" value="QKG70895.1"/>
    <property type="molecule type" value="Genomic_DNA"/>
</dbReference>
<sequence length="111" mass="12540">MEGRLPAHLEASALVRTAEASGGFAAIVQRGEKDAGVILLVTMTRGANARLWERMPQLDGSRKFVLTKEENAEDKDEFTQYIERRRRSDPDCWVVELDLPDPEHFIDSALQ</sequence>
<dbReference type="Proteomes" id="UP000504693">
    <property type="component" value="Chromosome"/>
</dbReference>
<proteinExistence type="predicted"/>
<dbReference type="KEGG" id="emv:HQR01_05650"/>
<accession>A0A7D3X9B8</accession>
<gene>
    <name evidence="1" type="ORF">HQR01_05650</name>
</gene>
<dbReference type="Pfam" id="PF07372">
    <property type="entry name" value="DUF1491"/>
    <property type="match status" value="1"/>
</dbReference>
<name>A0A7D3X9B8_9SPHN</name>
<evidence type="ECO:0000313" key="1">
    <source>
        <dbReference type="EMBL" id="QKG70895.1"/>
    </source>
</evidence>
<dbReference type="InterPro" id="IPR009964">
    <property type="entry name" value="DUF1491"/>
</dbReference>
<dbReference type="Gene3D" id="3.40.1530.20">
    <property type="entry name" value="Protein of unknown function (DUF1491)"/>
    <property type="match status" value="1"/>
</dbReference>
<reference evidence="1 2" key="1">
    <citation type="submission" date="2020-05" db="EMBL/GenBank/DDBJ databases">
        <title>Erythrobacter mangrovi sp. nov., isolated from rhizosphere soil of mangrove plant (Kandelia candel).</title>
        <authorList>
            <person name="Ye Y.H."/>
        </authorList>
    </citation>
    <scope>NUCLEOTIDE SEQUENCE [LARGE SCALE GENOMIC DNA]</scope>
    <source>
        <strain evidence="1 2">EB310</strain>
    </source>
</reference>
<dbReference type="RefSeq" id="WP_173213332.1">
    <property type="nucleotide sequence ID" value="NZ_CP053921.1"/>
</dbReference>
<dbReference type="AlphaFoldDB" id="A0A7D3X9B8"/>
<organism evidence="1 2">
    <name type="scientific">Erythrobacter mangrovi</name>
    <dbReference type="NCBI Taxonomy" id="2739433"/>
    <lineage>
        <taxon>Bacteria</taxon>
        <taxon>Pseudomonadati</taxon>
        <taxon>Pseudomonadota</taxon>
        <taxon>Alphaproteobacteria</taxon>
        <taxon>Sphingomonadales</taxon>
        <taxon>Erythrobacteraceae</taxon>
        <taxon>Erythrobacter/Porphyrobacter group</taxon>
        <taxon>Erythrobacter</taxon>
    </lineage>
</organism>